<proteinExistence type="predicted"/>
<evidence type="ECO:0008006" key="3">
    <source>
        <dbReference type="Google" id="ProtNLM"/>
    </source>
</evidence>
<keyword evidence="2" id="KW-1185">Reference proteome</keyword>
<accession>A0A2P4EUV5</accession>
<dbReference type="Pfam" id="PF14350">
    <property type="entry name" value="Beta_protein"/>
    <property type="match status" value="1"/>
</dbReference>
<sequence length="349" mass="39702">MNLSYFPILKAKDAEFDALRNAKSNVVQSMLPLFEIPRFKPGLKKYKDNPHAKATFLSELSQKIGELRPGMYAMFDTYHWQDPGEKVETGEHHLSYMYNALKSEGVNVVPVVGYDRWDDDEYRLALKSISKLHTGMLCIRLDRFAFDDVGDPEHFHERLAEIIEYLEINPASCHVILDLEDLSTMAIVDIFDGFDELFNQITGYGFLSYSVAGCSLPNSIDKVIKDKDSSGTVLRREMLLWKNARKQHPDFHIHFGDYGVRGPSTAETGFGNTNAKIRYTINDEYFIVRGHVIRKPIGGYQHCGLAQKLMNSGHYLHPAFSWGDNEIKRCANREIGGGSTAWIKIDTSH</sequence>
<gene>
    <name evidence="1" type="ORF">C1949_11170</name>
</gene>
<dbReference type="Proteomes" id="UP000243451">
    <property type="component" value="Unassembled WGS sequence"/>
</dbReference>
<dbReference type="OrthoDB" id="1492299at2"/>
<reference evidence="1 2" key="1">
    <citation type="submission" date="2018-01" db="EMBL/GenBank/DDBJ databases">
        <title>Draft genome of the type strain Pseudomonas oceani DSM 100277 isolated from the deep water in Okinawa trough, northwestern Pacific Ocean.</title>
        <authorList>
            <person name="Gomila M."/>
            <person name="Mulet M."/>
            <person name="Garcia-Valdes E."/>
            <person name="Lalucat J."/>
        </authorList>
    </citation>
    <scope>NUCLEOTIDE SEQUENCE [LARGE SCALE GENOMIC DNA]</scope>
    <source>
        <strain evidence="1 2">DSM 100277</strain>
    </source>
</reference>
<name>A0A2P4EUV5_9GAMM</name>
<feature type="non-terminal residue" evidence="1">
    <location>
        <position position="349"/>
    </location>
</feature>
<comment type="caution">
    <text evidence="1">The sequence shown here is derived from an EMBL/GenBank/DDBJ whole genome shotgun (WGS) entry which is preliminary data.</text>
</comment>
<dbReference type="RefSeq" id="WP_104738556.1">
    <property type="nucleotide sequence ID" value="NZ_PPSK01000009.1"/>
</dbReference>
<dbReference type="EMBL" id="PPSK01000009">
    <property type="protein sequence ID" value="POB03238.1"/>
    <property type="molecule type" value="Genomic_DNA"/>
</dbReference>
<organism evidence="1 2">
    <name type="scientific">Halopseudomonas oceani</name>
    <dbReference type="NCBI Taxonomy" id="1708783"/>
    <lineage>
        <taxon>Bacteria</taxon>
        <taxon>Pseudomonadati</taxon>
        <taxon>Pseudomonadota</taxon>
        <taxon>Gammaproteobacteria</taxon>
        <taxon>Pseudomonadales</taxon>
        <taxon>Pseudomonadaceae</taxon>
        <taxon>Halopseudomonas</taxon>
    </lineage>
</organism>
<protein>
    <recommendedName>
        <fullName evidence="3">Beta protein</fullName>
    </recommendedName>
</protein>
<dbReference type="InterPro" id="IPR025683">
    <property type="entry name" value="Protein_beta"/>
</dbReference>
<evidence type="ECO:0000313" key="2">
    <source>
        <dbReference type="Proteomes" id="UP000243451"/>
    </source>
</evidence>
<evidence type="ECO:0000313" key="1">
    <source>
        <dbReference type="EMBL" id="POB03238.1"/>
    </source>
</evidence>
<dbReference type="AlphaFoldDB" id="A0A2P4EUV5"/>